<feature type="transmembrane region" description="Helical" evidence="6">
    <location>
        <begin position="12"/>
        <end position="34"/>
    </location>
</feature>
<dbReference type="PIRSF" id="PIRSF002419">
    <property type="entry name" value="Tetraspanin"/>
    <property type="match status" value="1"/>
</dbReference>
<comment type="similarity">
    <text evidence="2 6">Belongs to the tetraspanin (TM4SF) family.</text>
</comment>
<dbReference type="Proteomes" id="UP000005408">
    <property type="component" value="Unassembled WGS sequence"/>
</dbReference>
<evidence type="ECO:0000256" key="6">
    <source>
        <dbReference type="RuleBase" id="RU361218"/>
    </source>
</evidence>
<dbReference type="Pfam" id="PF00335">
    <property type="entry name" value="Tetraspanin"/>
    <property type="match status" value="1"/>
</dbReference>
<keyword evidence="4 6" id="KW-1133">Transmembrane helix</keyword>
<organism evidence="7 8">
    <name type="scientific">Magallana gigas</name>
    <name type="common">Pacific oyster</name>
    <name type="synonym">Crassostrea gigas</name>
    <dbReference type="NCBI Taxonomy" id="29159"/>
    <lineage>
        <taxon>Eukaryota</taxon>
        <taxon>Metazoa</taxon>
        <taxon>Spiralia</taxon>
        <taxon>Lophotrochozoa</taxon>
        <taxon>Mollusca</taxon>
        <taxon>Bivalvia</taxon>
        <taxon>Autobranchia</taxon>
        <taxon>Pteriomorphia</taxon>
        <taxon>Ostreida</taxon>
        <taxon>Ostreoidea</taxon>
        <taxon>Ostreidae</taxon>
        <taxon>Magallana</taxon>
    </lineage>
</organism>
<protein>
    <recommendedName>
        <fullName evidence="6">Tetraspanin</fullName>
    </recommendedName>
</protein>
<accession>A0A8W8L6J5</accession>
<dbReference type="InterPro" id="IPR008952">
    <property type="entry name" value="Tetraspanin_EC2_sf"/>
</dbReference>
<feature type="transmembrane region" description="Helical" evidence="6">
    <location>
        <begin position="67"/>
        <end position="87"/>
    </location>
</feature>
<dbReference type="Gene3D" id="1.10.1450.10">
    <property type="entry name" value="Tetraspanin"/>
    <property type="match status" value="1"/>
</dbReference>
<dbReference type="InterPro" id="IPR018499">
    <property type="entry name" value="Tetraspanin/Peripherin"/>
</dbReference>
<dbReference type="InterPro" id="IPR000301">
    <property type="entry name" value="Tetraspanin_animals"/>
</dbReference>
<evidence type="ECO:0000256" key="1">
    <source>
        <dbReference type="ARBA" id="ARBA00004141"/>
    </source>
</evidence>
<dbReference type="PANTHER" id="PTHR19282">
    <property type="entry name" value="TETRASPANIN"/>
    <property type="match status" value="1"/>
</dbReference>
<evidence type="ECO:0000256" key="3">
    <source>
        <dbReference type="ARBA" id="ARBA00022692"/>
    </source>
</evidence>
<keyword evidence="3 6" id="KW-0812">Transmembrane</keyword>
<dbReference type="EnsemblMetazoa" id="G26140.13">
    <property type="protein sequence ID" value="G26140.13:cds"/>
    <property type="gene ID" value="G26140"/>
</dbReference>
<name>A0A8W8L6J5_MAGGI</name>
<evidence type="ECO:0000256" key="4">
    <source>
        <dbReference type="ARBA" id="ARBA00022989"/>
    </source>
</evidence>
<proteinExistence type="inferred from homology"/>
<feature type="transmembrane region" description="Helical" evidence="6">
    <location>
        <begin position="99"/>
        <end position="121"/>
    </location>
</feature>
<dbReference type="PRINTS" id="PR00259">
    <property type="entry name" value="TMFOUR"/>
</dbReference>
<evidence type="ECO:0000256" key="5">
    <source>
        <dbReference type="ARBA" id="ARBA00023136"/>
    </source>
</evidence>
<keyword evidence="5 6" id="KW-0472">Membrane</keyword>
<sequence length="283" mass="30339">MGLDCGGKMGQFILVIINTVFLLMGLGLFIPGIVLQTNIDFVSDEIKPVLDQVSVTGIALGDVVKNLGIGFIIVGVFVFLVAVLGLMGACCKSKCLLTIYAIIVLLILLSQIVVVILWFTMQNQLNSVVKDELSTSLKNNFREDSLKGSNQLSNGWNYIFLTLKCCGVNAVTAGNAGDFANTPNWTKGSKKIPTSCCVGVTASNYTAPPTCTDNVAAGTYYTSGCYDALINKFDTSKYSSVFLGVGVTIIIIEILAFIFIFSLCSPQSAFVGDKKIEKNSLNE</sequence>
<comment type="subcellular location">
    <subcellularLocation>
        <location evidence="1 6">Membrane</location>
        <topology evidence="1 6">Multi-pass membrane protein</topology>
    </subcellularLocation>
</comment>
<dbReference type="SUPFAM" id="SSF48652">
    <property type="entry name" value="Tetraspanin"/>
    <property type="match status" value="1"/>
</dbReference>
<feature type="transmembrane region" description="Helical" evidence="6">
    <location>
        <begin position="241"/>
        <end position="264"/>
    </location>
</feature>
<evidence type="ECO:0000256" key="2">
    <source>
        <dbReference type="ARBA" id="ARBA00006840"/>
    </source>
</evidence>
<keyword evidence="8" id="KW-1185">Reference proteome</keyword>
<dbReference type="AlphaFoldDB" id="A0A8W8L6J5"/>
<evidence type="ECO:0000313" key="7">
    <source>
        <dbReference type="EnsemblMetazoa" id="G26140.13:cds"/>
    </source>
</evidence>
<evidence type="ECO:0000313" key="8">
    <source>
        <dbReference type="Proteomes" id="UP000005408"/>
    </source>
</evidence>
<dbReference type="GO" id="GO:0016020">
    <property type="term" value="C:membrane"/>
    <property type="evidence" value="ECO:0007669"/>
    <property type="project" value="UniProtKB-SubCell"/>
</dbReference>
<reference evidence="7" key="1">
    <citation type="submission" date="2022-08" db="UniProtKB">
        <authorList>
            <consortium name="EnsemblMetazoa"/>
        </authorList>
    </citation>
    <scope>IDENTIFICATION</scope>
    <source>
        <strain evidence="7">05x7-T-G4-1.051#20</strain>
    </source>
</reference>